<dbReference type="SUPFAM" id="SSF51126">
    <property type="entry name" value="Pectin lyase-like"/>
    <property type="match status" value="1"/>
</dbReference>
<dbReference type="InterPro" id="IPR032530">
    <property type="entry name" value="DUF4957"/>
</dbReference>
<sequence>MKFRRGTINRVLFVLVTGIMFFYACKKDNPVSQETRLFRPVLNEQLFAEDNSIIVDMGDMKDAASYTLEVSRDTFQTIELELDTDTNYVEIDSLLWNTIYQVRATAHAEDSEFDSKVSDLGAVRTQRFPSIMELPESFDVTDVAARIKWTRGGALVTGIKVFAGNDEKLTTPIIEEEVTPEDQNKEQKIVHGLDPSTSYQIAIYSDGELRGWAEYKTKEALPLGDNVVDLRGIDDPSILAETLPTIANNSVVLLESGKTYTTGGYSFDKSVTIRSGYGFEPGGAIIDCSSNFNINDGSAVDSVVFRDVTLTGSFDSNYVFNINNSGSIGEVKFQSSNIRSLRGMLRMKGGAGTIDKYTISNSVVDSINGYALLTVDTPDWSVGDITIENSTISRTQYFLVSRSNTNSITIESSTINEAPEKGRQMFRWRGDEGNNNVLNGVKIHNTIWGHGWNMDGEEDVSVSGVDGMESTNFDIVNTYTTSQFSFSGDEIPGFPNFVYGGTGQDLWVSPYIDGDFNINDSGFAGKSDAGDPRWRLGL</sequence>
<evidence type="ECO:0000259" key="1">
    <source>
        <dbReference type="Pfam" id="PF16318"/>
    </source>
</evidence>
<name>A0ABT3PKX9_9BACT</name>
<dbReference type="PROSITE" id="PS51257">
    <property type="entry name" value="PROKAR_LIPOPROTEIN"/>
    <property type="match status" value="1"/>
</dbReference>
<dbReference type="InterPro" id="IPR011050">
    <property type="entry name" value="Pectin_lyase_fold/virulence"/>
</dbReference>
<organism evidence="2 3">
    <name type="scientific">Fodinibius salsisoli</name>
    <dbReference type="NCBI Taxonomy" id="2820877"/>
    <lineage>
        <taxon>Bacteria</taxon>
        <taxon>Pseudomonadati</taxon>
        <taxon>Balneolota</taxon>
        <taxon>Balneolia</taxon>
        <taxon>Balneolales</taxon>
        <taxon>Balneolaceae</taxon>
        <taxon>Fodinibius</taxon>
    </lineage>
</organism>
<accession>A0ABT3PKX9</accession>
<protein>
    <submittedName>
        <fullName evidence="2">DUF4957 domain-containing protein</fullName>
    </submittedName>
</protein>
<comment type="caution">
    <text evidence="2">The sequence shown here is derived from an EMBL/GenBank/DDBJ whole genome shotgun (WGS) entry which is preliminary data.</text>
</comment>
<dbReference type="EMBL" id="JAGGJA010000004">
    <property type="protein sequence ID" value="MCW9706577.1"/>
    <property type="molecule type" value="Genomic_DNA"/>
</dbReference>
<evidence type="ECO:0000313" key="3">
    <source>
        <dbReference type="Proteomes" id="UP001207918"/>
    </source>
</evidence>
<evidence type="ECO:0000313" key="2">
    <source>
        <dbReference type="EMBL" id="MCW9706577.1"/>
    </source>
</evidence>
<reference evidence="2 3" key="1">
    <citation type="submission" date="2021-03" db="EMBL/GenBank/DDBJ databases">
        <title>Aliifodinibius sp. nov., a new bacterium isolated from saline soil.</title>
        <authorList>
            <person name="Galisteo C."/>
            <person name="De La Haba R."/>
            <person name="Sanchez-Porro C."/>
            <person name="Ventosa A."/>
        </authorList>
    </citation>
    <scope>NUCLEOTIDE SEQUENCE [LARGE SCALE GENOMIC DNA]</scope>
    <source>
        <strain evidence="2 3">1BSP15-2V2</strain>
    </source>
</reference>
<feature type="domain" description="DUF4957" evidence="1">
    <location>
        <begin position="260"/>
        <end position="393"/>
    </location>
</feature>
<keyword evidence="3" id="KW-1185">Reference proteome</keyword>
<gene>
    <name evidence="2" type="ORF">J6I44_06905</name>
</gene>
<dbReference type="Proteomes" id="UP001207918">
    <property type="component" value="Unassembled WGS sequence"/>
</dbReference>
<dbReference type="Pfam" id="PF16318">
    <property type="entry name" value="DUF4957"/>
    <property type="match status" value="1"/>
</dbReference>
<proteinExistence type="predicted"/>
<dbReference type="RefSeq" id="WP_265765300.1">
    <property type="nucleotide sequence ID" value="NZ_JAGGJA010000004.1"/>
</dbReference>